<evidence type="ECO:0000313" key="3">
    <source>
        <dbReference type="Proteomes" id="UP000184292"/>
    </source>
</evidence>
<dbReference type="OrthoDB" id="6305173at2"/>
<dbReference type="STRING" id="1447782.SAMN05444417_0837"/>
<evidence type="ECO:0000313" key="2">
    <source>
        <dbReference type="EMBL" id="SHI51934.1"/>
    </source>
</evidence>
<protein>
    <submittedName>
        <fullName evidence="2">Hint domain-containing protein</fullName>
    </submittedName>
</protein>
<dbReference type="Gene3D" id="2.170.16.10">
    <property type="entry name" value="Hedgehog/Intein (Hint) domain"/>
    <property type="match status" value="1"/>
</dbReference>
<dbReference type="SUPFAM" id="SSF51294">
    <property type="entry name" value="Hedgehog/intein (Hint) domain"/>
    <property type="match status" value="1"/>
</dbReference>
<accession>A0A1M6BTQ8</accession>
<dbReference type="Pfam" id="PF13403">
    <property type="entry name" value="Hint_2"/>
    <property type="match status" value="1"/>
</dbReference>
<proteinExistence type="predicted"/>
<dbReference type="AlphaFoldDB" id="A0A1M6BTQ8"/>
<keyword evidence="3" id="KW-1185">Reference proteome</keyword>
<dbReference type="InterPro" id="IPR036844">
    <property type="entry name" value="Hint_dom_sf"/>
</dbReference>
<reference evidence="2 3" key="1">
    <citation type="submission" date="2016-11" db="EMBL/GenBank/DDBJ databases">
        <authorList>
            <person name="Jaros S."/>
            <person name="Januszkiewicz K."/>
            <person name="Wedrychowicz H."/>
        </authorList>
    </citation>
    <scope>NUCLEOTIDE SEQUENCE [LARGE SCALE GENOMIC DNA]</scope>
    <source>
        <strain evidence="2 3">DSM 100565</strain>
    </source>
</reference>
<feature type="domain" description="Hedgehog/Intein (Hint)" evidence="1">
    <location>
        <begin position="155"/>
        <end position="301"/>
    </location>
</feature>
<organism evidence="2 3">
    <name type="scientific">Wenxinia saemankumensis</name>
    <dbReference type="NCBI Taxonomy" id="1447782"/>
    <lineage>
        <taxon>Bacteria</taxon>
        <taxon>Pseudomonadati</taxon>
        <taxon>Pseudomonadota</taxon>
        <taxon>Alphaproteobacteria</taxon>
        <taxon>Rhodobacterales</taxon>
        <taxon>Roseobacteraceae</taxon>
        <taxon>Wenxinia</taxon>
    </lineage>
</organism>
<gene>
    <name evidence="2" type="ORF">SAMN05444417_0837</name>
</gene>
<dbReference type="RefSeq" id="WP_073326580.1">
    <property type="nucleotide sequence ID" value="NZ_FQYO01000002.1"/>
</dbReference>
<evidence type="ECO:0000259" key="1">
    <source>
        <dbReference type="Pfam" id="PF13403"/>
    </source>
</evidence>
<dbReference type="InterPro" id="IPR028992">
    <property type="entry name" value="Hedgehog/Intein_dom"/>
</dbReference>
<sequence>MGQPAGRTGTFVLSWAQTELDGGPGAPVALLARGATWLWRGEALRVDGPTGILSLGTPGAEDARRRAAAAVRHLLVRAGGAPPRPVPPGTDALPERGFTVTDGQRSWDLLLVETGEARAPLVVSAGSPPPRETDLWVVSADLGPATRPVRPGGIVCFTPGTRILTETGLAPVEALRPGDRIQTRDNGAQELLWIGTRRLTGARMHALPHLAPVRFAPGSLDRGVPDAGLLVSPDHRVLLRGARARALWGESEVLVAARDLVDTAGIRFERGLRDVLYIHLMLPCHEIVFANGVETDSFHPGMIDLGAMPRAERARLRAAMPVSDAAAYGPPVRRLLSRPDAALLRAA</sequence>
<name>A0A1M6BTQ8_9RHOB</name>
<dbReference type="Proteomes" id="UP000184292">
    <property type="component" value="Unassembled WGS sequence"/>
</dbReference>
<dbReference type="EMBL" id="FQYO01000002">
    <property type="protein sequence ID" value="SHI51934.1"/>
    <property type="molecule type" value="Genomic_DNA"/>
</dbReference>